<proteinExistence type="predicted"/>
<dbReference type="OrthoDB" id="6916365at2"/>
<dbReference type="HOGENOM" id="CLU_2285642_0_0_6"/>
<sequence length="101" mass="11202">MTGAVQERLSSVPVSSNIWLVARVATTSPAYCCGRKQSIRRRNQASAADALCVWMKACSYAIRWLCISTLHVSFENRVPSAESAANWQLLRPPVDGRYAIM</sequence>
<dbReference type="STRING" id="322710.Avin_14820"/>
<dbReference type="EnsemblBacteria" id="ACO77698">
    <property type="protein sequence ID" value="ACO77698"/>
    <property type="gene ID" value="Avin_14820"/>
</dbReference>
<organism evidence="1 2">
    <name type="scientific">Azotobacter vinelandii (strain DJ / ATCC BAA-1303)</name>
    <dbReference type="NCBI Taxonomy" id="322710"/>
    <lineage>
        <taxon>Bacteria</taxon>
        <taxon>Pseudomonadati</taxon>
        <taxon>Pseudomonadota</taxon>
        <taxon>Gammaproteobacteria</taxon>
        <taxon>Pseudomonadales</taxon>
        <taxon>Pseudomonadaceae</taxon>
        <taxon>Azotobacter</taxon>
    </lineage>
</organism>
<evidence type="ECO:0000313" key="1">
    <source>
        <dbReference type="EMBL" id="ACO77698.1"/>
    </source>
</evidence>
<protein>
    <submittedName>
        <fullName evidence="1">Uncharacterized protein</fullName>
    </submittedName>
</protein>
<dbReference type="KEGG" id="avn:Avin_14820"/>
<dbReference type="Proteomes" id="UP000002424">
    <property type="component" value="Chromosome"/>
</dbReference>
<evidence type="ECO:0000313" key="2">
    <source>
        <dbReference type="Proteomes" id="UP000002424"/>
    </source>
</evidence>
<dbReference type="EMBL" id="CP001157">
    <property type="protein sequence ID" value="ACO77698.1"/>
    <property type="molecule type" value="Genomic_DNA"/>
</dbReference>
<accession>C1DR25</accession>
<name>C1DR25_AZOVD</name>
<reference evidence="1 2" key="1">
    <citation type="journal article" date="2009" name="J. Bacteriol.">
        <title>Genome sequence of Azotobacter vinelandii, an obligate aerobe specialized to support diverse anaerobic metabolic processes.</title>
        <authorList>
            <person name="Setubal J.C."/>
            <person name="dos Santos P."/>
            <person name="Goldman B.S."/>
            <person name="Ertesvag H."/>
            <person name="Espin G."/>
            <person name="Rubio L.M."/>
            <person name="Valla S."/>
            <person name="Almeida N.F."/>
            <person name="Balasubramanian D."/>
            <person name="Cromes L."/>
            <person name="Curatti L."/>
            <person name="Du Z."/>
            <person name="Godsy E."/>
            <person name="Goodner B."/>
            <person name="Hellner-Burris K."/>
            <person name="Hernandez J.A."/>
            <person name="Houmiel K."/>
            <person name="Imperial J."/>
            <person name="Kennedy C."/>
            <person name="Larson T.J."/>
            <person name="Latreille P."/>
            <person name="Ligon L.S."/>
            <person name="Lu J."/>
            <person name="Maerk M."/>
            <person name="Miller N.M."/>
            <person name="Norton S."/>
            <person name="O'Carroll I.P."/>
            <person name="Paulsen I."/>
            <person name="Raulfs E.C."/>
            <person name="Roemer R."/>
            <person name="Rosser J."/>
            <person name="Segura D."/>
            <person name="Slater S."/>
            <person name="Stricklin S.L."/>
            <person name="Studholme D.J."/>
            <person name="Sun J."/>
            <person name="Viana C.J."/>
            <person name="Wallin E."/>
            <person name="Wang B."/>
            <person name="Wheeler C."/>
            <person name="Zhu H."/>
            <person name="Dean D.R."/>
            <person name="Dixon R."/>
            <person name="Wood D."/>
        </authorList>
    </citation>
    <scope>NUCLEOTIDE SEQUENCE [LARGE SCALE GENOMIC DNA]</scope>
    <source>
        <strain evidence="2">DJ / ATCC BAA-1303</strain>
    </source>
</reference>
<dbReference type="AlphaFoldDB" id="C1DR25"/>
<keyword evidence="2" id="KW-1185">Reference proteome</keyword>
<gene>
    <name evidence="1" type="ordered locus">Avin_14820</name>
</gene>